<reference evidence="1 2" key="1">
    <citation type="submission" date="2018-08" db="EMBL/GenBank/DDBJ databases">
        <title>Bacillus chawlae sp. nov., Bacillus glennii sp. nov., and Bacillus saganii sp. nov. Isolated from the Vehicle Assembly Building at Kennedy Space Center where the Viking Spacecraft were Assembled.</title>
        <authorList>
            <person name="Seuylemezian A."/>
            <person name="Vaishampayan P."/>
        </authorList>
    </citation>
    <scope>NUCLEOTIDE SEQUENCE [LARGE SCALE GENOMIC DNA]</scope>
    <source>
        <strain evidence="1 2">V47-23a</strain>
    </source>
</reference>
<dbReference type="EMBL" id="QVTE01000043">
    <property type="protein sequence ID" value="RFU67481.1"/>
    <property type="molecule type" value="Genomic_DNA"/>
</dbReference>
<name>A0A372LLX8_9BACI</name>
<sequence>MDFYPIESIKKKEHRRVTVQLEYHRYNIPLIYGAEQEISAYRYNESASKWIPIKSLLPRDMILMPIPKFYTDTKMLTIHKHNSPNPRYKDVPEQNQLSTKLLELFGRYLAEGCYSLKTGKGRFISLAGNINEWDVFEYFGSYIKEENLVLIHLSLNQLVVN</sequence>
<protein>
    <submittedName>
        <fullName evidence="1">Uncharacterized protein</fullName>
    </submittedName>
</protein>
<dbReference type="OrthoDB" id="9957094at2"/>
<dbReference type="AlphaFoldDB" id="A0A372LLX8"/>
<evidence type="ECO:0000313" key="1">
    <source>
        <dbReference type="EMBL" id="RFU67481.1"/>
    </source>
</evidence>
<comment type="caution">
    <text evidence="1">The sequence shown here is derived from an EMBL/GenBank/DDBJ whole genome shotgun (WGS) entry which is preliminary data.</text>
</comment>
<keyword evidence="2" id="KW-1185">Reference proteome</keyword>
<proteinExistence type="predicted"/>
<organism evidence="1 2">
    <name type="scientific">Peribacillus saganii</name>
    <dbReference type="NCBI Taxonomy" id="2303992"/>
    <lineage>
        <taxon>Bacteria</taxon>
        <taxon>Bacillati</taxon>
        <taxon>Bacillota</taxon>
        <taxon>Bacilli</taxon>
        <taxon>Bacillales</taxon>
        <taxon>Bacillaceae</taxon>
        <taxon>Peribacillus</taxon>
    </lineage>
</organism>
<dbReference type="RefSeq" id="WP_117327476.1">
    <property type="nucleotide sequence ID" value="NZ_QVTE01000043.1"/>
</dbReference>
<gene>
    <name evidence="1" type="ORF">D0469_14600</name>
</gene>
<accession>A0A372LLX8</accession>
<evidence type="ECO:0000313" key="2">
    <source>
        <dbReference type="Proteomes" id="UP000264541"/>
    </source>
</evidence>
<dbReference type="Proteomes" id="UP000264541">
    <property type="component" value="Unassembled WGS sequence"/>
</dbReference>